<keyword evidence="5 6" id="KW-0472">Membrane</keyword>
<dbReference type="Proteomes" id="UP000292373">
    <property type="component" value="Unassembled WGS sequence"/>
</dbReference>
<evidence type="ECO:0000256" key="1">
    <source>
        <dbReference type="ARBA" id="ARBA00004141"/>
    </source>
</evidence>
<evidence type="ECO:0000256" key="4">
    <source>
        <dbReference type="ARBA" id="ARBA00022989"/>
    </source>
</evidence>
<dbReference type="InterPro" id="IPR002781">
    <property type="entry name" value="TM_pro_TauE-like"/>
</dbReference>
<feature type="transmembrane region" description="Helical" evidence="6">
    <location>
        <begin position="237"/>
        <end position="257"/>
    </location>
</feature>
<keyword evidence="8" id="KW-1185">Reference proteome</keyword>
<evidence type="ECO:0000256" key="2">
    <source>
        <dbReference type="ARBA" id="ARBA00009142"/>
    </source>
</evidence>
<protein>
    <recommendedName>
        <fullName evidence="6">Probable membrane transporter protein</fullName>
    </recommendedName>
</protein>
<evidence type="ECO:0000256" key="5">
    <source>
        <dbReference type="ARBA" id="ARBA00023136"/>
    </source>
</evidence>
<dbReference type="RefSeq" id="WP_131166650.1">
    <property type="nucleotide sequence ID" value="NZ_SDMQ01000001.1"/>
</dbReference>
<proteinExistence type="inferred from homology"/>
<name>A0A4Q9KGP9_9ACTN</name>
<keyword evidence="3 6" id="KW-0812">Transmembrane</keyword>
<sequence>MTIVAAVLAGVVVGVILGALGGGGAIITIPVLAYGFGMTLGTSSTASLVIIGLSSVVAVITHARAGRVDWGRGVAFAAVGMLGAAGGSVVSRGLDEDWLMLAFSVLLLVVAGLMLRRSTAPGREREPVSLRDPRALAVTLAAGLVVGLLTGFFGVGGGFAIVPALTLVLGLPMGVATATSLLVIALNSAAAFATRLTLGVDLDWPLVAAFTLATIVGSVTGARVVGRVDGELLKRGFAILLLVIAVWTLATTGLALAR</sequence>
<comment type="subcellular location">
    <subcellularLocation>
        <location evidence="6">Cell membrane</location>
        <topology evidence="6">Multi-pass membrane protein</topology>
    </subcellularLocation>
    <subcellularLocation>
        <location evidence="1">Membrane</location>
        <topology evidence="1">Multi-pass membrane protein</topology>
    </subcellularLocation>
</comment>
<dbReference type="OrthoDB" id="528320at2"/>
<feature type="transmembrane region" description="Helical" evidence="6">
    <location>
        <begin position="7"/>
        <end position="34"/>
    </location>
</feature>
<dbReference type="EMBL" id="SDMQ01000001">
    <property type="protein sequence ID" value="TBT88520.1"/>
    <property type="molecule type" value="Genomic_DNA"/>
</dbReference>
<dbReference type="GO" id="GO:0005886">
    <property type="term" value="C:plasma membrane"/>
    <property type="evidence" value="ECO:0007669"/>
    <property type="project" value="UniProtKB-SubCell"/>
</dbReference>
<feature type="transmembrane region" description="Helical" evidence="6">
    <location>
        <begin position="167"/>
        <end position="192"/>
    </location>
</feature>
<keyword evidence="4 6" id="KW-1133">Transmembrane helix</keyword>
<dbReference type="PANTHER" id="PTHR43701">
    <property type="entry name" value="MEMBRANE TRANSPORTER PROTEIN MJ0441-RELATED"/>
    <property type="match status" value="1"/>
</dbReference>
<dbReference type="Pfam" id="PF01925">
    <property type="entry name" value="TauE"/>
    <property type="match status" value="1"/>
</dbReference>
<accession>A0A4Q9KGP9</accession>
<keyword evidence="6" id="KW-1003">Cell membrane</keyword>
<organism evidence="7 8">
    <name type="scientific">Propioniciclava sinopodophylli</name>
    <dbReference type="NCBI Taxonomy" id="1837344"/>
    <lineage>
        <taxon>Bacteria</taxon>
        <taxon>Bacillati</taxon>
        <taxon>Actinomycetota</taxon>
        <taxon>Actinomycetes</taxon>
        <taxon>Propionibacteriales</taxon>
        <taxon>Propionibacteriaceae</taxon>
        <taxon>Propioniciclava</taxon>
    </lineage>
</organism>
<evidence type="ECO:0000256" key="3">
    <source>
        <dbReference type="ARBA" id="ARBA00022692"/>
    </source>
</evidence>
<feature type="transmembrane region" description="Helical" evidence="6">
    <location>
        <begin position="136"/>
        <end position="161"/>
    </location>
</feature>
<gene>
    <name evidence="7" type="ORF">ET989_00775</name>
</gene>
<dbReference type="AlphaFoldDB" id="A0A4Q9KGP9"/>
<evidence type="ECO:0000313" key="7">
    <source>
        <dbReference type="EMBL" id="TBT88520.1"/>
    </source>
</evidence>
<dbReference type="PANTHER" id="PTHR43701:SF2">
    <property type="entry name" value="MEMBRANE TRANSPORTER PROTEIN YJNA-RELATED"/>
    <property type="match status" value="1"/>
</dbReference>
<feature type="transmembrane region" description="Helical" evidence="6">
    <location>
        <begin position="73"/>
        <end position="92"/>
    </location>
</feature>
<reference evidence="7 8" key="1">
    <citation type="submission" date="2019-01" db="EMBL/GenBank/DDBJ databases">
        <title>Lactibacter flavus gen. nov., sp. nov., a novel bacterium of the family Propionibacteriaceae isolated from raw milk and dairy products.</title>
        <authorList>
            <person name="Huptas C."/>
            <person name="Wenning M."/>
            <person name="Breitenwieser F."/>
            <person name="Doll E."/>
            <person name="Von Neubeck M."/>
            <person name="Busse H.-J."/>
            <person name="Scherer S."/>
        </authorList>
    </citation>
    <scope>NUCLEOTIDE SEQUENCE [LARGE SCALE GENOMIC DNA]</scope>
    <source>
        <strain evidence="7 8">KCTC 33808</strain>
    </source>
</reference>
<comment type="caution">
    <text evidence="7">The sequence shown here is derived from an EMBL/GenBank/DDBJ whole genome shotgun (WGS) entry which is preliminary data.</text>
</comment>
<evidence type="ECO:0000313" key="8">
    <source>
        <dbReference type="Proteomes" id="UP000292373"/>
    </source>
</evidence>
<feature type="transmembrane region" description="Helical" evidence="6">
    <location>
        <begin position="98"/>
        <end position="115"/>
    </location>
</feature>
<feature type="transmembrane region" description="Helical" evidence="6">
    <location>
        <begin position="204"/>
        <end position="225"/>
    </location>
</feature>
<comment type="similarity">
    <text evidence="2 6">Belongs to the 4-toluene sulfonate uptake permease (TSUP) (TC 2.A.102) family.</text>
</comment>
<evidence type="ECO:0000256" key="6">
    <source>
        <dbReference type="RuleBase" id="RU363041"/>
    </source>
</evidence>
<dbReference type="InterPro" id="IPR051598">
    <property type="entry name" value="TSUP/Inactive_protease-like"/>
</dbReference>
<feature type="transmembrane region" description="Helical" evidence="6">
    <location>
        <begin position="40"/>
        <end position="61"/>
    </location>
</feature>